<dbReference type="RefSeq" id="WP_289163813.1">
    <property type="nucleotide sequence ID" value="NZ_CP141221.1"/>
</dbReference>
<protein>
    <recommendedName>
        <fullName evidence="4">Beta-hydroxyacyl-ACP dehydratase</fullName>
    </recommendedName>
</protein>
<evidence type="ECO:0000313" key="2">
    <source>
        <dbReference type="EMBL" id="MDM4016193.1"/>
    </source>
</evidence>
<name>A0ABT7PIN2_9BACT</name>
<dbReference type="InterPro" id="IPR029069">
    <property type="entry name" value="HotDog_dom_sf"/>
</dbReference>
<dbReference type="EMBL" id="JASZZN010000007">
    <property type="protein sequence ID" value="MDM4016193.1"/>
    <property type="molecule type" value="Genomic_DNA"/>
</dbReference>
<organism evidence="2 3">
    <name type="scientific">Roseiconus lacunae</name>
    <dbReference type="NCBI Taxonomy" id="2605694"/>
    <lineage>
        <taxon>Bacteria</taxon>
        <taxon>Pseudomonadati</taxon>
        <taxon>Planctomycetota</taxon>
        <taxon>Planctomycetia</taxon>
        <taxon>Pirellulales</taxon>
        <taxon>Pirellulaceae</taxon>
        <taxon>Roseiconus</taxon>
    </lineage>
</organism>
<dbReference type="InterPro" id="IPR013114">
    <property type="entry name" value="FabA_FabZ"/>
</dbReference>
<comment type="caution">
    <text evidence="2">The sequence shown here is derived from an EMBL/GenBank/DDBJ whole genome shotgun (WGS) entry which is preliminary data.</text>
</comment>
<evidence type="ECO:0000256" key="1">
    <source>
        <dbReference type="ARBA" id="ARBA00023239"/>
    </source>
</evidence>
<reference evidence="2 3" key="1">
    <citation type="submission" date="2023-06" db="EMBL/GenBank/DDBJ databases">
        <title>Roseiconus lacunae JC819 isolated from Gulf of Mannar region, Tamil Nadu.</title>
        <authorList>
            <person name="Pk S."/>
            <person name="Ch S."/>
            <person name="Ch V.R."/>
        </authorList>
    </citation>
    <scope>NUCLEOTIDE SEQUENCE [LARGE SCALE GENOMIC DNA]</scope>
    <source>
        <strain evidence="2 3">JC819</strain>
    </source>
</reference>
<accession>A0ABT7PIN2</accession>
<dbReference type="SUPFAM" id="SSF54637">
    <property type="entry name" value="Thioesterase/thiol ester dehydrase-isomerase"/>
    <property type="match status" value="1"/>
</dbReference>
<evidence type="ECO:0008006" key="4">
    <source>
        <dbReference type="Google" id="ProtNLM"/>
    </source>
</evidence>
<dbReference type="Pfam" id="PF07977">
    <property type="entry name" value="FabA"/>
    <property type="match status" value="1"/>
</dbReference>
<dbReference type="PANTHER" id="PTHR30272:SF1">
    <property type="entry name" value="3-HYDROXYACYL-[ACYL-CARRIER-PROTEIN] DEHYDRATASE"/>
    <property type="match status" value="1"/>
</dbReference>
<keyword evidence="3" id="KW-1185">Reference proteome</keyword>
<dbReference type="Gene3D" id="3.10.129.10">
    <property type="entry name" value="Hotdog Thioesterase"/>
    <property type="match status" value="1"/>
</dbReference>
<sequence>MNRASLSPSTFQHRFPTVEEYLHHRPPYLLVESIVEIRSDQIVTASSVSADSFYSAGHFPGAPILPGALMQEMTTQSAGILIAAEHNPMEHFDTSDPFANEMALGVLVRVNWAKYRGFARPGDRLQIRVELLDRVANRFDFRGTVSSGEATILKNGFQLANVPSQTLQGER</sequence>
<proteinExistence type="predicted"/>
<keyword evidence="1" id="KW-0456">Lyase</keyword>
<dbReference type="Proteomes" id="UP001239462">
    <property type="component" value="Unassembled WGS sequence"/>
</dbReference>
<evidence type="ECO:0000313" key="3">
    <source>
        <dbReference type="Proteomes" id="UP001239462"/>
    </source>
</evidence>
<dbReference type="PANTHER" id="PTHR30272">
    <property type="entry name" value="3-HYDROXYACYL-[ACYL-CARRIER-PROTEIN] DEHYDRATASE"/>
    <property type="match status" value="1"/>
</dbReference>
<gene>
    <name evidence="2" type="ORF">QTN89_12195</name>
</gene>